<feature type="compositionally biased region" description="Basic and acidic residues" evidence="2">
    <location>
        <begin position="12"/>
        <end position="21"/>
    </location>
</feature>
<dbReference type="HOGENOM" id="CLU_756237_0_0_11"/>
<dbReference type="STRING" id="928724.SacglDRAFT_01614"/>
<dbReference type="eggNOG" id="COG1960">
    <property type="taxonomic scope" value="Bacteria"/>
</dbReference>
<dbReference type="InterPro" id="IPR009100">
    <property type="entry name" value="AcylCoA_DH/oxidase_NM_dom_sf"/>
</dbReference>
<dbReference type="Proteomes" id="UP000005087">
    <property type="component" value="Chromosome"/>
</dbReference>
<dbReference type="SUPFAM" id="SSF56645">
    <property type="entry name" value="Acyl-CoA dehydrogenase NM domain-like"/>
    <property type="match status" value="1"/>
</dbReference>
<dbReference type="InterPro" id="IPR036250">
    <property type="entry name" value="AcylCo_DH-like_C"/>
</dbReference>
<accession>I1D0Q5</accession>
<dbReference type="AlphaFoldDB" id="I1D0Q5"/>
<evidence type="ECO:0000313" key="5">
    <source>
        <dbReference type="Proteomes" id="UP000005087"/>
    </source>
</evidence>
<evidence type="ECO:0000259" key="3">
    <source>
        <dbReference type="Pfam" id="PF08028"/>
    </source>
</evidence>
<dbReference type="Gene3D" id="1.20.140.10">
    <property type="entry name" value="Butyryl-CoA Dehydrogenase, subunit A, domain 3"/>
    <property type="match status" value="1"/>
</dbReference>
<dbReference type="InterPro" id="IPR013107">
    <property type="entry name" value="Acyl-CoA_DH_C"/>
</dbReference>
<feature type="region of interest" description="Disordered" evidence="2">
    <location>
        <begin position="1"/>
        <end position="21"/>
    </location>
</feature>
<name>I1D0Q5_9PSEU</name>
<protein>
    <submittedName>
        <fullName evidence="4">Acyl-CoA dehydrogenase</fullName>
    </submittedName>
</protein>
<keyword evidence="5" id="KW-1185">Reference proteome</keyword>
<dbReference type="OrthoDB" id="3619838at2"/>
<dbReference type="PANTHER" id="PTHR48083">
    <property type="entry name" value="MEDIUM-CHAIN SPECIFIC ACYL-COA DEHYDROGENASE, MITOCHONDRIAL-RELATED"/>
    <property type="match status" value="1"/>
</dbReference>
<feature type="domain" description="Acyl-CoA dehydrogenase C-terminal" evidence="3">
    <location>
        <begin position="215"/>
        <end position="343"/>
    </location>
</feature>
<dbReference type="GO" id="GO:0033539">
    <property type="term" value="P:fatty acid beta-oxidation using acyl-CoA dehydrogenase"/>
    <property type="evidence" value="ECO:0007669"/>
    <property type="project" value="TreeGrafter"/>
</dbReference>
<feature type="region of interest" description="Disordered" evidence="2">
    <location>
        <begin position="98"/>
        <end position="118"/>
    </location>
</feature>
<reference evidence="5" key="2">
    <citation type="submission" date="2012-01" db="EMBL/GenBank/DDBJ databases">
        <title>Noncontiguous Finished sequence of chromosome of Saccharomonospora glauca K62.</title>
        <authorList>
            <consortium name="US DOE Joint Genome Institute"/>
            <person name="Lucas S."/>
            <person name="Han J."/>
            <person name="Lapidus A."/>
            <person name="Cheng J.-F."/>
            <person name="Goodwin L."/>
            <person name="Pitluck S."/>
            <person name="Peters L."/>
            <person name="Mikhailova N."/>
            <person name="Held B."/>
            <person name="Detter J.C."/>
            <person name="Han C."/>
            <person name="Tapia R."/>
            <person name="Land M."/>
            <person name="Hauser L."/>
            <person name="Kyrpides N."/>
            <person name="Ivanova N."/>
            <person name="Pagani I."/>
            <person name="Brambilla E.-M."/>
            <person name="Klenk H.-P."/>
            <person name="Woyke T."/>
        </authorList>
    </citation>
    <scope>NUCLEOTIDE SEQUENCE [LARGE SCALE GENOMIC DNA]</scope>
    <source>
        <strain evidence="5">K62</strain>
    </source>
</reference>
<sequence>MTTAISTTDVSARPEERPDPLEAAREAVAAVHGGTRPEEALRDTGLLDLSAPWRPPVSPETLLSVGEELGHGDGALGRVFVAAQAAAVLHWAAPSPEGKLGEGSHVTGADEDSGVLTDDGSGAVLTGRWREVVGATTADWLVLPCRSGPRRVFALVPTTAVRRGHGVAGLLDDLAAPEVVCDGVTVAPERIVDASGPPSRGSRILPFPLHLRHIASGVALGIARRAVGEFVRTARHRSRAGAVQRMIEQPVLQRELTHAVQSFRAARELLDAETRRLTSGSPQAGALTRGGRVRLASAQLHAQRCALAAVRLVFSKAGGSALYSGHPLERAWRESETLSTHPLFGPEAERELARAQFGGYPSGAML</sequence>
<reference evidence="4 5" key="1">
    <citation type="submission" date="2011-09" db="EMBL/GenBank/DDBJ databases">
        <authorList>
            <consortium name="US DOE Joint Genome Institute (JGI-PGF)"/>
            <person name="Lucas S."/>
            <person name="Han J."/>
            <person name="Lapidus A."/>
            <person name="Cheng J.-F."/>
            <person name="Goodwin L."/>
            <person name="Pitluck S."/>
            <person name="Peters L."/>
            <person name="Land M.L."/>
            <person name="Hauser L."/>
            <person name="Brambilla E."/>
            <person name="Klenk H.-P."/>
            <person name="Woyke T.J."/>
        </authorList>
    </citation>
    <scope>NUCLEOTIDE SEQUENCE [LARGE SCALE GENOMIC DNA]</scope>
    <source>
        <strain evidence="4 5">K62</strain>
    </source>
</reference>
<evidence type="ECO:0000256" key="1">
    <source>
        <dbReference type="ARBA" id="ARBA00023002"/>
    </source>
</evidence>
<proteinExistence type="predicted"/>
<dbReference type="InterPro" id="IPR050741">
    <property type="entry name" value="Acyl-CoA_dehydrogenase"/>
</dbReference>
<dbReference type="RefSeq" id="WP_005463301.1">
    <property type="nucleotide sequence ID" value="NZ_CM001484.1"/>
</dbReference>
<feature type="compositionally biased region" description="Polar residues" evidence="2">
    <location>
        <begin position="1"/>
        <end position="10"/>
    </location>
</feature>
<dbReference type="SUPFAM" id="SSF47203">
    <property type="entry name" value="Acyl-CoA dehydrogenase C-terminal domain-like"/>
    <property type="match status" value="1"/>
</dbReference>
<evidence type="ECO:0000313" key="4">
    <source>
        <dbReference type="EMBL" id="EIE98529.1"/>
    </source>
</evidence>
<keyword evidence="1" id="KW-0560">Oxidoreductase</keyword>
<dbReference type="Pfam" id="PF08028">
    <property type="entry name" value="Acyl-CoA_dh_2"/>
    <property type="match status" value="1"/>
</dbReference>
<gene>
    <name evidence="4" type="ORF">SacglDRAFT_01614</name>
</gene>
<dbReference type="GO" id="GO:0005737">
    <property type="term" value="C:cytoplasm"/>
    <property type="evidence" value="ECO:0007669"/>
    <property type="project" value="TreeGrafter"/>
</dbReference>
<dbReference type="PIRSF" id="PIRSF016578">
    <property type="entry name" value="HsaA"/>
    <property type="match status" value="1"/>
</dbReference>
<evidence type="ECO:0000256" key="2">
    <source>
        <dbReference type="SAM" id="MobiDB-lite"/>
    </source>
</evidence>
<dbReference type="PANTHER" id="PTHR48083:SF5">
    <property type="entry name" value="NRGC PROTEIN"/>
    <property type="match status" value="1"/>
</dbReference>
<organism evidence="4 5">
    <name type="scientific">Saccharomonospora glauca K62</name>
    <dbReference type="NCBI Taxonomy" id="928724"/>
    <lineage>
        <taxon>Bacteria</taxon>
        <taxon>Bacillati</taxon>
        <taxon>Actinomycetota</taxon>
        <taxon>Actinomycetes</taxon>
        <taxon>Pseudonocardiales</taxon>
        <taxon>Pseudonocardiaceae</taxon>
        <taxon>Saccharomonospora</taxon>
    </lineage>
</organism>
<dbReference type="GO" id="GO:0003995">
    <property type="term" value="F:acyl-CoA dehydrogenase activity"/>
    <property type="evidence" value="ECO:0007669"/>
    <property type="project" value="TreeGrafter"/>
</dbReference>
<dbReference type="EMBL" id="CM001484">
    <property type="protein sequence ID" value="EIE98529.1"/>
    <property type="molecule type" value="Genomic_DNA"/>
</dbReference>